<dbReference type="InParanoid" id="A0A165EWP0"/>
<protein>
    <recommendedName>
        <fullName evidence="4">Gti1/Pac2 family-domain-containing protein</fullName>
    </recommendedName>
</protein>
<evidence type="ECO:0008006" key="4">
    <source>
        <dbReference type="Google" id="ProtNLM"/>
    </source>
</evidence>
<organism evidence="2 3">
    <name type="scientific">Calocera cornea HHB12733</name>
    <dbReference type="NCBI Taxonomy" id="1353952"/>
    <lineage>
        <taxon>Eukaryota</taxon>
        <taxon>Fungi</taxon>
        <taxon>Dikarya</taxon>
        <taxon>Basidiomycota</taxon>
        <taxon>Agaricomycotina</taxon>
        <taxon>Dacrymycetes</taxon>
        <taxon>Dacrymycetales</taxon>
        <taxon>Dacrymycetaceae</taxon>
        <taxon>Calocera</taxon>
    </lineage>
</organism>
<dbReference type="OrthoDB" id="3349072at2759"/>
<evidence type="ECO:0000313" key="3">
    <source>
        <dbReference type="Proteomes" id="UP000076842"/>
    </source>
</evidence>
<dbReference type="EMBL" id="KV423990">
    <property type="protein sequence ID" value="KZT55675.1"/>
    <property type="molecule type" value="Genomic_DNA"/>
</dbReference>
<feature type="region of interest" description="Disordered" evidence="1">
    <location>
        <begin position="422"/>
        <end position="448"/>
    </location>
</feature>
<evidence type="ECO:0000256" key="1">
    <source>
        <dbReference type="SAM" id="MobiDB-lite"/>
    </source>
</evidence>
<dbReference type="PANTHER" id="PTHR28027">
    <property type="entry name" value="TRANSCRIPTIONAL REGULATOR MIT1"/>
    <property type="match status" value="1"/>
</dbReference>
<dbReference type="Proteomes" id="UP000076842">
    <property type="component" value="Unassembled WGS sequence"/>
</dbReference>
<feature type="region of interest" description="Disordered" evidence="1">
    <location>
        <begin position="201"/>
        <end position="220"/>
    </location>
</feature>
<feature type="compositionally biased region" description="Polar residues" evidence="1">
    <location>
        <begin position="422"/>
        <end position="434"/>
    </location>
</feature>
<keyword evidence="3" id="KW-1185">Reference proteome</keyword>
<dbReference type="PANTHER" id="PTHR28027:SF2">
    <property type="entry name" value="TRANSCRIPTIONAL REGULATOR MIT1"/>
    <property type="match status" value="1"/>
</dbReference>
<reference evidence="2 3" key="1">
    <citation type="journal article" date="2016" name="Mol. Biol. Evol.">
        <title>Comparative Genomics of Early-Diverging Mushroom-Forming Fungi Provides Insights into the Origins of Lignocellulose Decay Capabilities.</title>
        <authorList>
            <person name="Nagy L.G."/>
            <person name="Riley R."/>
            <person name="Tritt A."/>
            <person name="Adam C."/>
            <person name="Daum C."/>
            <person name="Floudas D."/>
            <person name="Sun H."/>
            <person name="Yadav J.S."/>
            <person name="Pangilinan J."/>
            <person name="Larsson K.H."/>
            <person name="Matsuura K."/>
            <person name="Barry K."/>
            <person name="Labutti K."/>
            <person name="Kuo R."/>
            <person name="Ohm R.A."/>
            <person name="Bhattacharya S.S."/>
            <person name="Shirouzu T."/>
            <person name="Yoshinaga Y."/>
            <person name="Martin F.M."/>
            <person name="Grigoriev I.V."/>
            <person name="Hibbett D.S."/>
        </authorList>
    </citation>
    <scope>NUCLEOTIDE SEQUENCE [LARGE SCALE GENOMIC DNA]</scope>
    <source>
        <strain evidence="2 3">HHB12733</strain>
    </source>
</reference>
<feature type="region of interest" description="Disordered" evidence="1">
    <location>
        <begin position="101"/>
        <end position="121"/>
    </location>
</feature>
<dbReference type="AlphaFoldDB" id="A0A165EWP0"/>
<accession>A0A165EWP0</accession>
<evidence type="ECO:0000313" key="2">
    <source>
        <dbReference type="EMBL" id="KZT55675.1"/>
    </source>
</evidence>
<sequence>MESPLSACPYVPIRGAYVRDKTDALILCQAAHDGLVQQASQRLSIQQRKQLATSGSLFVFEKTAAEMERWTDGRGWSRSRQLPDKFFVYFEEYANVNGTASAGLSNDESTTPKRTKRNDPSDLIGALVGPLRFLPGFSPQVLIKKTITLKFPGKEWHVVSYFTVEEVLNGQLPSVSEHSQFQGAAMHVTDSSHSMGPILPSPPPNAPMSPARQGRLRSSTWSNGSGTAMEVVEHDMHGRLASCPTRGLQSRVVAPPRLDSLPRYNSYNGAVPVNSGLSSDPTSPVRRTGIPLARLDTSNPMSPNRRASAPQHGFTMYPNSGTASPVSAGFSFSSMPFHGTSLCTPPYSSSPQQSLGLESFGHSAYPVMMGDMVPSGSRPEHSSFHSPISASMNHSTWGMPESQQPISPSTCFDFEGYYSSTLTPDQGSQHSSPTIPELPSAGGAMAPESSSAVIDPFLEVGHWAFETDGTRDCMHDQITPKAFEHGPMSFNDGVLLSNNSDGTMEFHQMQWMDPSCTTWPNHA</sequence>
<dbReference type="InterPro" id="IPR018608">
    <property type="entry name" value="Gti1/Pac2"/>
</dbReference>
<dbReference type="GO" id="GO:0003677">
    <property type="term" value="F:DNA binding"/>
    <property type="evidence" value="ECO:0007669"/>
    <property type="project" value="TreeGrafter"/>
</dbReference>
<dbReference type="Pfam" id="PF09729">
    <property type="entry name" value="Gti1_Pac2"/>
    <property type="match status" value="1"/>
</dbReference>
<name>A0A165EWP0_9BASI</name>
<gene>
    <name evidence="2" type="ORF">CALCODRAFT_556296</name>
</gene>
<proteinExistence type="predicted"/>